<dbReference type="Proteomes" id="UP001295423">
    <property type="component" value="Unassembled WGS sequence"/>
</dbReference>
<protein>
    <submittedName>
        <fullName evidence="1">Uncharacterized protein</fullName>
    </submittedName>
</protein>
<dbReference type="AlphaFoldDB" id="A0AAD2FNY2"/>
<keyword evidence="2" id="KW-1185">Reference proteome</keyword>
<reference evidence="1" key="1">
    <citation type="submission" date="2023-08" db="EMBL/GenBank/DDBJ databases">
        <authorList>
            <person name="Audoor S."/>
            <person name="Bilcke G."/>
        </authorList>
    </citation>
    <scope>NUCLEOTIDE SEQUENCE</scope>
</reference>
<evidence type="ECO:0000313" key="1">
    <source>
        <dbReference type="EMBL" id="CAJ1947939.1"/>
    </source>
</evidence>
<gene>
    <name evidence="1" type="ORF">CYCCA115_LOCUS11384</name>
</gene>
<proteinExistence type="predicted"/>
<evidence type="ECO:0000313" key="2">
    <source>
        <dbReference type="Proteomes" id="UP001295423"/>
    </source>
</evidence>
<dbReference type="EMBL" id="CAKOGP040001736">
    <property type="protein sequence ID" value="CAJ1947939.1"/>
    <property type="molecule type" value="Genomic_DNA"/>
</dbReference>
<accession>A0AAD2FNY2</accession>
<organism evidence="1 2">
    <name type="scientific">Cylindrotheca closterium</name>
    <dbReference type="NCBI Taxonomy" id="2856"/>
    <lineage>
        <taxon>Eukaryota</taxon>
        <taxon>Sar</taxon>
        <taxon>Stramenopiles</taxon>
        <taxon>Ochrophyta</taxon>
        <taxon>Bacillariophyta</taxon>
        <taxon>Bacillariophyceae</taxon>
        <taxon>Bacillariophycidae</taxon>
        <taxon>Bacillariales</taxon>
        <taxon>Bacillariaceae</taxon>
        <taxon>Cylindrotheca</taxon>
    </lineage>
</organism>
<sequence length="98" mass="10890">MPSKEKGEDRRDMSSVQAVLPKAAEAQEAKLVVAERDAILNPSQEVKALPKMLYAILVSPATKMILNVPIVAKMEVDVPMIKPKQRFHALKRMLQAVL</sequence>
<name>A0AAD2FNY2_9STRA</name>
<comment type="caution">
    <text evidence="1">The sequence shown here is derived from an EMBL/GenBank/DDBJ whole genome shotgun (WGS) entry which is preliminary data.</text>
</comment>